<dbReference type="AlphaFoldDB" id="D6WWV1"/>
<keyword evidence="1" id="KW-0732">Signal</keyword>
<evidence type="ECO:0000313" key="3">
    <source>
        <dbReference type="Proteomes" id="UP000007266"/>
    </source>
</evidence>
<reference evidence="2 3" key="1">
    <citation type="journal article" date="2008" name="Nature">
        <title>The genome of the model beetle and pest Tribolium castaneum.</title>
        <authorList>
            <consortium name="Tribolium Genome Sequencing Consortium"/>
            <person name="Richards S."/>
            <person name="Gibbs R.A."/>
            <person name="Weinstock G.M."/>
            <person name="Brown S.J."/>
            <person name="Denell R."/>
            <person name="Beeman R.W."/>
            <person name="Gibbs R."/>
            <person name="Beeman R.W."/>
            <person name="Brown S.J."/>
            <person name="Bucher G."/>
            <person name="Friedrich M."/>
            <person name="Grimmelikhuijzen C.J."/>
            <person name="Klingler M."/>
            <person name="Lorenzen M."/>
            <person name="Richards S."/>
            <person name="Roth S."/>
            <person name="Schroder R."/>
            <person name="Tautz D."/>
            <person name="Zdobnov E.M."/>
            <person name="Muzny D."/>
            <person name="Gibbs R.A."/>
            <person name="Weinstock G.M."/>
            <person name="Attaway T."/>
            <person name="Bell S."/>
            <person name="Buhay C.J."/>
            <person name="Chandrabose M.N."/>
            <person name="Chavez D."/>
            <person name="Clerk-Blankenburg K.P."/>
            <person name="Cree A."/>
            <person name="Dao M."/>
            <person name="Davis C."/>
            <person name="Chacko J."/>
            <person name="Dinh H."/>
            <person name="Dugan-Rocha S."/>
            <person name="Fowler G."/>
            <person name="Garner T.T."/>
            <person name="Garnes J."/>
            <person name="Gnirke A."/>
            <person name="Hawes A."/>
            <person name="Hernandez J."/>
            <person name="Hines S."/>
            <person name="Holder M."/>
            <person name="Hume J."/>
            <person name="Jhangiani S.N."/>
            <person name="Joshi V."/>
            <person name="Khan Z.M."/>
            <person name="Jackson L."/>
            <person name="Kovar C."/>
            <person name="Kowis A."/>
            <person name="Lee S."/>
            <person name="Lewis L.R."/>
            <person name="Margolis J."/>
            <person name="Morgan M."/>
            <person name="Nazareth L.V."/>
            <person name="Nguyen N."/>
            <person name="Okwuonu G."/>
            <person name="Parker D."/>
            <person name="Richards S."/>
            <person name="Ruiz S.J."/>
            <person name="Santibanez J."/>
            <person name="Savard J."/>
            <person name="Scherer S.E."/>
            <person name="Schneider B."/>
            <person name="Sodergren E."/>
            <person name="Tautz D."/>
            <person name="Vattahil S."/>
            <person name="Villasana D."/>
            <person name="White C.S."/>
            <person name="Wright R."/>
            <person name="Park Y."/>
            <person name="Beeman R.W."/>
            <person name="Lord J."/>
            <person name="Oppert B."/>
            <person name="Lorenzen M."/>
            <person name="Brown S."/>
            <person name="Wang L."/>
            <person name="Savard J."/>
            <person name="Tautz D."/>
            <person name="Richards S."/>
            <person name="Weinstock G."/>
            <person name="Gibbs R.A."/>
            <person name="Liu Y."/>
            <person name="Worley K."/>
            <person name="Weinstock G."/>
            <person name="Elsik C.G."/>
            <person name="Reese J.T."/>
            <person name="Elhaik E."/>
            <person name="Landan G."/>
            <person name="Graur D."/>
            <person name="Arensburger P."/>
            <person name="Atkinson P."/>
            <person name="Beeman R.W."/>
            <person name="Beidler J."/>
            <person name="Brown S.J."/>
            <person name="Demuth J.P."/>
            <person name="Drury D.W."/>
            <person name="Du Y.Z."/>
            <person name="Fujiwara H."/>
            <person name="Lorenzen M."/>
            <person name="Maselli V."/>
            <person name="Osanai M."/>
            <person name="Park Y."/>
            <person name="Robertson H.M."/>
            <person name="Tu Z."/>
            <person name="Wang J.J."/>
            <person name="Wang S."/>
            <person name="Richards S."/>
            <person name="Song H."/>
            <person name="Zhang L."/>
            <person name="Sodergren E."/>
            <person name="Werner D."/>
            <person name="Stanke M."/>
            <person name="Morgenstern B."/>
            <person name="Solovyev V."/>
            <person name="Kosarev P."/>
            <person name="Brown G."/>
            <person name="Chen H.C."/>
            <person name="Ermolaeva O."/>
            <person name="Hlavina W."/>
            <person name="Kapustin Y."/>
            <person name="Kiryutin B."/>
            <person name="Kitts P."/>
            <person name="Maglott D."/>
            <person name="Pruitt K."/>
            <person name="Sapojnikov V."/>
            <person name="Souvorov A."/>
            <person name="Mackey A.J."/>
            <person name="Waterhouse R.M."/>
            <person name="Wyder S."/>
            <person name="Zdobnov E.M."/>
            <person name="Zdobnov E.M."/>
            <person name="Wyder S."/>
            <person name="Kriventseva E.V."/>
            <person name="Kadowaki T."/>
            <person name="Bork P."/>
            <person name="Aranda M."/>
            <person name="Bao R."/>
            <person name="Beermann A."/>
            <person name="Berns N."/>
            <person name="Bolognesi R."/>
            <person name="Bonneton F."/>
            <person name="Bopp D."/>
            <person name="Brown S.J."/>
            <person name="Bucher G."/>
            <person name="Butts T."/>
            <person name="Chaumot A."/>
            <person name="Denell R.E."/>
            <person name="Ferrier D.E."/>
            <person name="Friedrich M."/>
            <person name="Gordon C.M."/>
            <person name="Jindra M."/>
            <person name="Klingler M."/>
            <person name="Lan Q."/>
            <person name="Lattorff H.M."/>
            <person name="Laudet V."/>
            <person name="von Levetsow C."/>
            <person name="Liu Z."/>
            <person name="Lutz R."/>
            <person name="Lynch J.A."/>
            <person name="da Fonseca R.N."/>
            <person name="Posnien N."/>
            <person name="Reuter R."/>
            <person name="Roth S."/>
            <person name="Savard J."/>
            <person name="Schinko J.B."/>
            <person name="Schmitt C."/>
            <person name="Schoppmeier M."/>
            <person name="Schroder R."/>
            <person name="Shippy T.D."/>
            <person name="Simonnet F."/>
            <person name="Marques-Souza H."/>
            <person name="Tautz D."/>
            <person name="Tomoyasu Y."/>
            <person name="Trauner J."/>
            <person name="Van der Zee M."/>
            <person name="Vervoort M."/>
            <person name="Wittkopp N."/>
            <person name="Wimmer E.A."/>
            <person name="Yang X."/>
            <person name="Jones A.K."/>
            <person name="Sattelle D.B."/>
            <person name="Ebert P.R."/>
            <person name="Nelson D."/>
            <person name="Scott J.G."/>
            <person name="Beeman R.W."/>
            <person name="Muthukrishnan S."/>
            <person name="Kramer K.J."/>
            <person name="Arakane Y."/>
            <person name="Beeman R.W."/>
            <person name="Zhu Q."/>
            <person name="Hogenkamp D."/>
            <person name="Dixit R."/>
            <person name="Oppert B."/>
            <person name="Jiang H."/>
            <person name="Zou Z."/>
            <person name="Marshall J."/>
            <person name="Elpidina E."/>
            <person name="Vinokurov K."/>
            <person name="Oppert C."/>
            <person name="Zou Z."/>
            <person name="Evans J."/>
            <person name="Lu Z."/>
            <person name="Zhao P."/>
            <person name="Sumathipala N."/>
            <person name="Altincicek B."/>
            <person name="Vilcinskas A."/>
            <person name="Williams M."/>
            <person name="Hultmark D."/>
            <person name="Hetru C."/>
            <person name="Jiang H."/>
            <person name="Grimmelikhuijzen C.J."/>
            <person name="Hauser F."/>
            <person name="Cazzamali G."/>
            <person name="Williamson M."/>
            <person name="Park Y."/>
            <person name="Li B."/>
            <person name="Tanaka Y."/>
            <person name="Predel R."/>
            <person name="Neupert S."/>
            <person name="Schachtner J."/>
            <person name="Verleyen P."/>
            <person name="Raible F."/>
            <person name="Bork P."/>
            <person name="Friedrich M."/>
            <person name="Walden K.K."/>
            <person name="Robertson H.M."/>
            <person name="Angeli S."/>
            <person name="Foret S."/>
            <person name="Bucher G."/>
            <person name="Schuetz S."/>
            <person name="Maleszka R."/>
            <person name="Wimmer E.A."/>
            <person name="Beeman R.W."/>
            <person name="Lorenzen M."/>
            <person name="Tomoyasu Y."/>
            <person name="Miller S.C."/>
            <person name="Grossmann D."/>
            <person name="Bucher G."/>
        </authorList>
    </citation>
    <scope>NUCLEOTIDE SEQUENCE [LARGE SCALE GENOMIC DNA]</scope>
    <source>
        <strain evidence="2 3">Georgia GA2</strain>
    </source>
</reference>
<dbReference type="EMBL" id="KQ971360">
    <property type="protein sequence ID" value="EFA09108.1"/>
    <property type="molecule type" value="Genomic_DNA"/>
</dbReference>
<dbReference type="KEGG" id="tca:103313362"/>
<feature type="signal peptide" evidence="1">
    <location>
        <begin position="1"/>
        <end position="19"/>
    </location>
</feature>
<name>D6WWV1_TRICA</name>
<dbReference type="HOGENOM" id="CLU_1798933_0_0_1"/>
<sequence>MRPTIFLLISVILVVNSGSQYCEPKDEFPDDNSDTADTEWDLFMDKLDQVTLKKNYTKPCKRHPDQQVVINASSPILWELRFDLYNKRQQKEEKTIEQCYSENQGKTPNTGCNTEGFRECMKSARRAMLEDLNSKWWESKINKKLEEKAEAC</sequence>
<feature type="chain" id="PRO_5003089756" evidence="1">
    <location>
        <begin position="20"/>
        <end position="152"/>
    </location>
</feature>
<organism evidence="2 3">
    <name type="scientific">Tribolium castaneum</name>
    <name type="common">Red flour beetle</name>
    <dbReference type="NCBI Taxonomy" id="7070"/>
    <lineage>
        <taxon>Eukaryota</taxon>
        <taxon>Metazoa</taxon>
        <taxon>Ecdysozoa</taxon>
        <taxon>Arthropoda</taxon>
        <taxon>Hexapoda</taxon>
        <taxon>Insecta</taxon>
        <taxon>Pterygota</taxon>
        <taxon>Neoptera</taxon>
        <taxon>Endopterygota</taxon>
        <taxon>Coleoptera</taxon>
        <taxon>Polyphaga</taxon>
        <taxon>Cucujiformia</taxon>
        <taxon>Tenebrionidae</taxon>
        <taxon>Tenebrionidae incertae sedis</taxon>
        <taxon>Tribolium</taxon>
    </lineage>
</organism>
<gene>
    <name evidence="2" type="primary">AUGUSTUS-3.0.2_15483</name>
    <name evidence="2" type="ORF">TcasGA2_TC015483</name>
</gene>
<evidence type="ECO:0000256" key="1">
    <source>
        <dbReference type="SAM" id="SignalP"/>
    </source>
</evidence>
<accession>D6WWV1</accession>
<dbReference type="OrthoDB" id="6747932at2759"/>
<reference evidence="2 3" key="2">
    <citation type="journal article" date="2010" name="Nucleic Acids Res.">
        <title>BeetleBase in 2010: revisions to provide comprehensive genomic information for Tribolium castaneum.</title>
        <authorList>
            <person name="Kim H.S."/>
            <person name="Murphy T."/>
            <person name="Xia J."/>
            <person name="Caragea D."/>
            <person name="Park Y."/>
            <person name="Beeman R.W."/>
            <person name="Lorenzen M.D."/>
            <person name="Butcher S."/>
            <person name="Manak J.R."/>
            <person name="Brown S.J."/>
        </authorList>
    </citation>
    <scope>GENOME REANNOTATION</scope>
    <source>
        <strain evidence="2 3">Georgia GA2</strain>
    </source>
</reference>
<keyword evidence="3" id="KW-1185">Reference proteome</keyword>
<evidence type="ECO:0000313" key="2">
    <source>
        <dbReference type="EMBL" id="EFA09108.1"/>
    </source>
</evidence>
<dbReference type="InParanoid" id="D6WWV1"/>
<proteinExistence type="predicted"/>
<dbReference type="Proteomes" id="UP000007266">
    <property type="component" value="Linkage group 8"/>
</dbReference>
<protein>
    <submittedName>
        <fullName evidence="2">Uncharacterized protein</fullName>
    </submittedName>
</protein>